<dbReference type="EMBL" id="CP002690">
    <property type="protein sequence ID" value="AEE14336.1"/>
    <property type="molecule type" value="Genomic_DNA"/>
</dbReference>
<evidence type="ECO:0000256" key="4">
    <source>
        <dbReference type="ARBA" id="ARBA00016377"/>
    </source>
</evidence>
<reference evidence="10 11" key="1">
    <citation type="submission" date="2011-04" db="EMBL/GenBank/DDBJ databases">
        <title>The complete genome of Thermodesulfobium narugense DSM 14796.</title>
        <authorList>
            <consortium name="US DOE Joint Genome Institute (JGI-PGF)"/>
            <person name="Lucas S."/>
            <person name="Han J."/>
            <person name="Lapidus A."/>
            <person name="Bruce D."/>
            <person name="Goodwin L."/>
            <person name="Pitluck S."/>
            <person name="Peters L."/>
            <person name="Kyrpides N."/>
            <person name="Mavromatis K."/>
            <person name="Pagani I."/>
            <person name="Ivanova N."/>
            <person name="Ovchinnikova G."/>
            <person name="Zhang X."/>
            <person name="Saunders L."/>
            <person name="Detter J.C."/>
            <person name="Tapia R."/>
            <person name="Han C."/>
            <person name="Land M."/>
            <person name="Hauser L."/>
            <person name="Markowitz V."/>
            <person name="Cheng J.-F."/>
            <person name="Hugenholtz P."/>
            <person name="Woyke T."/>
            <person name="Wu D."/>
            <person name="Spring S."/>
            <person name="Schroeder M."/>
            <person name="Brambilla E."/>
            <person name="Klenk H.-P."/>
            <person name="Eisen J.A."/>
        </authorList>
    </citation>
    <scope>NUCLEOTIDE SEQUENCE [LARGE SCALE GENOMIC DNA]</scope>
    <source>
        <strain evidence="10 11">DSM 14796</strain>
    </source>
</reference>
<evidence type="ECO:0000256" key="8">
    <source>
        <dbReference type="RuleBase" id="RU003476"/>
    </source>
</evidence>
<dbReference type="InterPro" id="IPR015797">
    <property type="entry name" value="NUDIX_hydrolase-like_dom_sf"/>
</dbReference>
<feature type="domain" description="Nudix hydrolase" evidence="9">
    <location>
        <begin position="41"/>
        <end position="169"/>
    </location>
</feature>
<proteinExistence type="inferred from homology"/>
<dbReference type="KEGG" id="tnr:Thena_0701"/>
<dbReference type="eggNOG" id="COG0494">
    <property type="taxonomic scope" value="Bacteria"/>
</dbReference>
<evidence type="ECO:0000313" key="11">
    <source>
        <dbReference type="Proteomes" id="UP000011765"/>
    </source>
</evidence>
<dbReference type="CDD" id="cd03424">
    <property type="entry name" value="NUDIX_ADPRase_Nudt5_UGPPase_Nudt14"/>
    <property type="match status" value="1"/>
</dbReference>
<dbReference type="PRINTS" id="PR00502">
    <property type="entry name" value="NUDIXFAMILY"/>
</dbReference>
<dbReference type="InterPro" id="IPR020084">
    <property type="entry name" value="NUDIX_hydrolase_CS"/>
</dbReference>
<comment type="catalytic activity">
    <reaction evidence="1">
        <text>GDP-alpha-D-mannose + H2O = alpha-D-mannose 1-phosphate + GMP + 2 H(+)</text>
        <dbReference type="Rhea" id="RHEA:27978"/>
        <dbReference type="ChEBI" id="CHEBI:15377"/>
        <dbReference type="ChEBI" id="CHEBI:15378"/>
        <dbReference type="ChEBI" id="CHEBI:57527"/>
        <dbReference type="ChEBI" id="CHEBI:58115"/>
        <dbReference type="ChEBI" id="CHEBI:58409"/>
    </reaction>
</comment>
<dbReference type="PROSITE" id="PS00893">
    <property type="entry name" value="NUDIX_BOX"/>
    <property type="match status" value="1"/>
</dbReference>
<dbReference type="PROSITE" id="PS51462">
    <property type="entry name" value="NUDIX"/>
    <property type="match status" value="1"/>
</dbReference>
<evidence type="ECO:0000256" key="6">
    <source>
        <dbReference type="ARBA" id="ARBA00032162"/>
    </source>
</evidence>
<protein>
    <recommendedName>
        <fullName evidence="4">GDP-mannose pyrophosphatase</fullName>
    </recommendedName>
    <alternativeName>
        <fullName evidence="6">GDP-mannose hydrolase</fullName>
    </alternativeName>
    <alternativeName>
        <fullName evidence="7">GDPMK</fullName>
    </alternativeName>
</protein>
<accession>M1E5L7</accession>
<dbReference type="GO" id="GO:0016462">
    <property type="term" value="F:pyrophosphatase activity"/>
    <property type="evidence" value="ECO:0007669"/>
    <property type="project" value="UniProtKB-ARBA"/>
</dbReference>
<dbReference type="FunFam" id="3.90.79.10:FF:000024">
    <property type="entry name" value="ADP-ribose pyrophosphatase"/>
    <property type="match status" value="1"/>
</dbReference>
<dbReference type="STRING" id="747365.Thena_0701"/>
<evidence type="ECO:0000256" key="3">
    <source>
        <dbReference type="ARBA" id="ARBA00007275"/>
    </source>
</evidence>
<keyword evidence="11" id="KW-1185">Reference proteome</keyword>
<dbReference type="PANTHER" id="PTHR11839:SF18">
    <property type="entry name" value="NUDIX HYDROLASE DOMAIN-CONTAINING PROTEIN"/>
    <property type="match status" value="1"/>
</dbReference>
<evidence type="ECO:0000256" key="1">
    <source>
        <dbReference type="ARBA" id="ARBA00000847"/>
    </source>
</evidence>
<name>M1E5L7_9BACT</name>
<gene>
    <name evidence="10" type="ORF">Thena_0701</name>
</gene>
<dbReference type="AlphaFoldDB" id="M1E5L7"/>
<dbReference type="PANTHER" id="PTHR11839">
    <property type="entry name" value="UDP/ADP-SUGAR PYROPHOSPHATASE"/>
    <property type="match status" value="1"/>
</dbReference>
<keyword evidence="5 8" id="KW-0378">Hydrolase</keyword>
<evidence type="ECO:0000313" key="10">
    <source>
        <dbReference type="EMBL" id="AEE14336.1"/>
    </source>
</evidence>
<evidence type="ECO:0000259" key="9">
    <source>
        <dbReference type="PROSITE" id="PS51462"/>
    </source>
</evidence>
<sequence length="176" mass="20396">MKEDKTYTEYVYCGKIIKVRRDWVKIKKGTKQHRTWMEVVEFSNAVGIIALPNKEEILLVEQFRYAPNEKLLEIPAGKLDPGESPEAGAIRELIEETGYRAKSVKRIFSMYTTPGFTDEYMHIMLCEDLEYVGVNPDEDEVINVVKFNIKDLEKMVLEGKIKDAKTVLAVLYLTRR</sequence>
<comment type="cofactor">
    <cofactor evidence="2">
        <name>Mg(2+)</name>
        <dbReference type="ChEBI" id="CHEBI:18420"/>
    </cofactor>
</comment>
<dbReference type="GO" id="GO:0006753">
    <property type="term" value="P:nucleoside phosphate metabolic process"/>
    <property type="evidence" value="ECO:0007669"/>
    <property type="project" value="TreeGrafter"/>
</dbReference>
<dbReference type="Pfam" id="PF00293">
    <property type="entry name" value="NUDIX"/>
    <property type="match status" value="1"/>
</dbReference>
<evidence type="ECO:0000256" key="7">
    <source>
        <dbReference type="ARBA" id="ARBA00032272"/>
    </source>
</evidence>
<evidence type="ECO:0000256" key="2">
    <source>
        <dbReference type="ARBA" id="ARBA00001946"/>
    </source>
</evidence>
<evidence type="ECO:0000256" key="5">
    <source>
        <dbReference type="ARBA" id="ARBA00022801"/>
    </source>
</evidence>
<dbReference type="InterPro" id="IPR000086">
    <property type="entry name" value="NUDIX_hydrolase_dom"/>
</dbReference>
<dbReference type="GO" id="GO:0019693">
    <property type="term" value="P:ribose phosphate metabolic process"/>
    <property type="evidence" value="ECO:0007669"/>
    <property type="project" value="TreeGrafter"/>
</dbReference>
<dbReference type="RefSeq" id="WP_013756063.1">
    <property type="nucleotide sequence ID" value="NC_015499.1"/>
</dbReference>
<dbReference type="OrthoDB" id="9806150at2"/>
<organism evidence="10 11">
    <name type="scientific">Thermodesulfobium narugense DSM 14796</name>
    <dbReference type="NCBI Taxonomy" id="747365"/>
    <lineage>
        <taxon>Bacteria</taxon>
        <taxon>Pseudomonadati</taxon>
        <taxon>Thermodesulfobiota</taxon>
        <taxon>Thermodesulfobiia</taxon>
        <taxon>Thermodesulfobiales</taxon>
        <taxon>Thermodesulfobiaceae</taxon>
        <taxon>Thermodesulfobium</taxon>
    </lineage>
</organism>
<dbReference type="HOGENOM" id="CLU_062658_5_2_9"/>
<dbReference type="Gene3D" id="3.90.79.10">
    <property type="entry name" value="Nucleoside Triphosphate Pyrophosphohydrolase"/>
    <property type="match status" value="1"/>
</dbReference>
<dbReference type="InterPro" id="IPR020476">
    <property type="entry name" value="Nudix_hydrolase"/>
</dbReference>
<comment type="similarity">
    <text evidence="3">Belongs to the Nudix hydrolase family. NudK subfamily.</text>
</comment>
<dbReference type="Proteomes" id="UP000011765">
    <property type="component" value="Chromosome"/>
</dbReference>
<dbReference type="SUPFAM" id="SSF55811">
    <property type="entry name" value="Nudix"/>
    <property type="match status" value="1"/>
</dbReference>